<dbReference type="SMART" id="SM00409">
    <property type="entry name" value="IG"/>
    <property type="match status" value="3"/>
</dbReference>
<evidence type="ECO:0000259" key="7">
    <source>
        <dbReference type="PROSITE" id="PS50923"/>
    </source>
</evidence>
<dbReference type="PANTHER" id="PTHR44170:SF6">
    <property type="entry name" value="CONTACTIN"/>
    <property type="match status" value="1"/>
</dbReference>
<proteinExistence type="predicted"/>
<evidence type="ECO:0000313" key="8">
    <source>
        <dbReference type="EMBL" id="CAH3160402.1"/>
    </source>
</evidence>
<dbReference type="CDD" id="cd00096">
    <property type="entry name" value="Ig"/>
    <property type="match status" value="1"/>
</dbReference>
<dbReference type="Pfam" id="PF01391">
    <property type="entry name" value="Collagen"/>
    <property type="match status" value="1"/>
</dbReference>
<evidence type="ECO:0000256" key="2">
    <source>
        <dbReference type="ARBA" id="ARBA00023157"/>
    </source>
</evidence>
<dbReference type="InterPro" id="IPR000436">
    <property type="entry name" value="Sushi_SCR_CCP_dom"/>
</dbReference>
<keyword evidence="2 3" id="KW-1015">Disulfide bond</keyword>
<keyword evidence="5" id="KW-0472">Membrane</keyword>
<dbReference type="PROSITE" id="PS50835">
    <property type="entry name" value="IG_LIKE"/>
    <property type="match status" value="3"/>
</dbReference>
<dbReference type="InterPro" id="IPR013783">
    <property type="entry name" value="Ig-like_fold"/>
</dbReference>
<dbReference type="InterPro" id="IPR035976">
    <property type="entry name" value="Sushi/SCR/CCP_sf"/>
</dbReference>
<dbReference type="InterPro" id="IPR036179">
    <property type="entry name" value="Ig-like_dom_sf"/>
</dbReference>
<name>A0ABN8QAC0_9CNID</name>
<feature type="domain" description="Ig-like" evidence="6">
    <location>
        <begin position="205"/>
        <end position="290"/>
    </location>
</feature>
<feature type="domain" description="Ig-like" evidence="6">
    <location>
        <begin position="387"/>
        <end position="480"/>
    </location>
</feature>
<evidence type="ECO:0000256" key="5">
    <source>
        <dbReference type="SAM" id="Phobius"/>
    </source>
</evidence>
<gene>
    <name evidence="8" type="ORF">PLOB_00004156</name>
</gene>
<sequence>MASTRPSPNLSTFVSCLHLIFTLASVAFLSYKVYYLEYELSLIRGKESLSDGRISVTEATPLSPIPNGEELRSGRNRRADQERVISESSAGKLKQACVQKLLDDLQVIDGVVNRTGRLVCMRGPQGPPGVPGPRGARGRRGRIGAPGYRGRRGRSGIPGQIGAPGIRGPQGIPGRGLDVNVTEIENLVERLMNYNPDEITMFAPPRFTKKPPSSIVIKDGSNMTFSFSISGYPKPKVTWSMKTKTQENQTRFRVLADKFEMSDVRFEDEGVITGRAENMFGIQVTEVKITVKGAPRFPNSPPVQVHGYLGKETRVQCDPLGNPTPKIEWTRTPSAPLPRGRSEVRQDGLYIKNTEREDDGIYTCIAANEFGRVIQGAYLKVNSFKPPAFTTPPPDAINASGIRESVRVNCSATGAPLPNITWYKNNVTIPSSYYANSDDHEVTGELVIDQFQPSDQATYTCIARNMYKDEVKTSTKIDLTSCGDPGKPNNSAVVIQSENHWAGQYVWYFCNPGYTMIGPAIKRCFPSGNWTGYTPRCTDKPECERYWTIDDPTRYYGFRSGQTKSDYYLPEGWYRFITGKQLSASCRYSSSTGYCDASNQGSFQGSHPSVEDGVVSRKVCFGYYQSGFSYGNRRQNTCCKQSTYIKVRNCGSFYVYKLKPTPYNSRYCTQY</sequence>
<evidence type="ECO:0000256" key="1">
    <source>
        <dbReference type="ARBA" id="ARBA00022737"/>
    </source>
</evidence>
<dbReference type="Pfam" id="PF13927">
    <property type="entry name" value="Ig_3"/>
    <property type="match status" value="1"/>
</dbReference>
<dbReference type="SUPFAM" id="SSF57535">
    <property type="entry name" value="Complement control module/SCR domain"/>
    <property type="match status" value="1"/>
</dbReference>
<feature type="domain" description="Ig-like" evidence="6">
    <location>
        <begin position="295"/>
        <end position="382"/>
    </location>
</feature>
<dbReference type="SMART" id="SM00408">
    <property type="entry name" value="IGc2"/>
    <property type="match status" value="2"/>
</dbReference>
<dbReference type="Gene3D" id="2.60.40.10">
    <property type="entry name" value="Immunoglobulins"/>
    <property type="match status" value="3"/>
</dbReference>
<dbReference type="PROSITE" id="PS50923">
    <property type="entry name" value="SUSHI"/>
    <property type="match status" value="1"/>
</dbReference>
<dbReference type="Pfam" id="PF00084">
    <property type="entry name" value="Sushi"/>
    <property type="match status" value="1"/>
</dbReference>
<keyword evidence="5" id="KW-0812">Transmembrane</keyword>
<protein>
    <submittedName>
        <fullName evidence="8">Uncharacterized protein</fullName>
    </submittedName>
</protein>
<keyword evidence="9" id="KW-1185">Reference proteome</keyword>
<keyword evidence="3" id="KW-0768">Sushi</keyword>
<evidence type="ECO:0000313" key="9">
    <source>
        <dbReference type="Proteomes" id="UP001159405"/>
    </source>
</evidence>
<evidence type="ECO:0000256" key="4">
    <source>
        <dbReference type="SAM" id="MobiDB-lite"/>
    </source>
</evidence>
<keyword evidence="1" id="KW-0677">Repeat</keyword>
<feature type="transmembrane region" description="Helical" evidence="5">
    <location>
        <begin position="12"/>
        <end position="34"/>
    </location>
</feature>
<dbReference type="InterPro" id="IPR008160">
    <property type="entry name" value="Collagen"/>
</dbReference>
<dbReference type="Pfam" id="PF07679">
    <property type="entry name" value="I-set"/>
    <property type="match status" value="2"/>
</dbReference>
<dbReference type="SMART" id="SM00032">
    <property type="entry name" value="CCP"/>
    <property type="match status" value="1"/>
</dbReference>
<reference evidence="8 9" key="1">
    <citation type="submission" date="2022-05" db="EMBL/GenBank/DDBJ databases">
        <authorList>
            <consortium name="Genoscope - CEA"/>
            <person name="William W."/>
        </authorList>
    </citation>
    <scope>NUCLEOTIDE SEQUENCE [LARGE SCALE GENOMIC DNA]</scope>
</reference>
<dbReference type="PROSITE" id="PS51257">
    <property type="entry name" value="PROKAR_LIPOPROTEIN"/>
    <property type="match status" value="1"/>
</dbReference>
<evidence type="ECO:0000259" key="6">
    <source>
        <dbReference type="PROSITE" id="PS50835"/>
    </source>
</evidence>
<accession>A0ABN8QAC0</accession>
<keyword evidence="5" id="KW-1133">Transmembrane helix</keyword>
<evidence type="ECO:0000256" key="3">
    <source>
        <dbReference type="PROSITE-ProRule" id="PRU00302"/>
    </source>
</evidence>
<dbReference type="Proteomes" id="UP001159405">
    <property type="component" value="Unassembled WGS sequence"/>
</dbReference>
<dbReference type="InterPro" id="IPR003598">
    <property type="entry name" value="Ig_sub2"/>
</dbReference>
<feature type="compositionally biased region" description="Low complexity" evidence="4">
    <location>
        <begin position="155"/>
        <end position="170"/>
    </location>
</feature>
<dbReference type="CDD" id="cd00033">
    <property type="entry name" value="CCP"/>
    <property type="match status" value="1"/>
</dbReference>
<dbReference type="EMBL" id="CALNXK010000116">
    <property type="protein sequence ID" value="CAH3160402.1"/>
    <property type="molecule type" value="Genomic_DNA"/>
</dbReference>
<dbReference type="InterPro" id="IPR007110">
    <property type="entry name" value="Ig-like_dom"/>
</dbReference>
<dbReference type="Gene3D" id="2.10.70.10">
    <property type="entry name" value="Complement Module, domain 1"/>
    <property type="match status" value="1"/>
</dbReference>
<organism evidence="8 9">
    <name type="scientific">Porites lobata</name>
    <dbReference type="NCBI Taxonomy" id="104759"/>
    <lineage>
        <taxon>Eukaryota</taxon>
        <taxon>Metazoa</taxon>
        <taxon>Cnidaria</taxon>
        <taxon>Anthozoa</taxon>
        <taxon>Hexacorallia</taxon>
        <taxon>Scleractinia</taxon>
        <taxon>Fungiina</taxon>
        <taxon>Poritidae</taxon>
        <taxon>Porites</taxon>
    </lineage>
</organism>
<dbReference type="InterPro" id="IPR013098">
    <property type="entry name" value="Ig_I-set"/>
</dbReference>
<comment type="caution">
    <text evidence="3">Lacks conserved residue(s) required for the propagation of feature annotation.</text>
</comment>
<dbReference type="SUPFAM" id="SSF48726">
    <property type="entry name" value="Immunoglobulin"/>
    <property type="match status" value="3"/>
</dbReference>
<comment type="caution">
    <text evidence="8">The sequence shown here is derived from an EMBL/GenBank/DDBJ whole genome shotgun (WGS) entry which is preliminary data.</text>
</comment>
<feature type="domain" description="Sushi" evidence="7">
    <location>
        <begin position="480"/>
        <end position="539"/>
    </location>
</feature>
<dbReference type="InterPro" id="IPR003599">
    <property type="entry name" value="Ig_sub"/>
</dbReference>
<feature type="disulfide bond" evidence="3">
    <location>
        <begin position="510"/>
        <end position="537"/>
    </location>
</feature>
<dbReference type="PANTHER" id="PTHR44170">
    <property type="entry name" value="PROTEIN SIDEKICK"/>
    <property type="match status" value="1"/>
</dbReference>
<feature type="region of interest" description="Disordered" evidence="4">
    <location>
        <begin position="119"/>
        <end position="170"/>
    </location>
</feature>